<dbReference type="PANTHER" id="PTHR45641">
    <property type="entry name" value="TETRATRICOPEPTIDE REPEAT PROTEIN (AFU_ORTHOLOGUE AFUA_6G03870)"/>
    <property type="match status" value="1"/>
</dbReference>
<dbReference type="SUPFAM" id="SSF48452">
    <property type="entry name" value="TPR-like"/>
    <property type="match status" value="1"/>
</dbReference>
<comment type="caution">
    <text evidence="4">The sequence shown here is derived from an EMBL/GenBank/DDBJ whole genome shotgun (WGS) entry which is preliminary data.</text>
</comment>
<dbReference type="Gene3D" id="1.25.40.10">
    <property type="entry name" value="Tetratricopeptide repeat domain"/>
    <property type="match status" value="2"/>
</dbReference>
<name>A0A4R1QZM7_9FIRM</name>
<keyword evidence="1" id="KW-0677">Repeat</keyword>
<feature type="repeat" description="TPR" evidence="3">
    <location>
        <begin position="85"/>
        <end position="118"/>
    </location>
</feature>
<keyword evidence="5" id="KW-1185">Reference proteome</keyword>
<organism evidence="4 5">
    <name type="scientific">Kineothrix alysoides</name>
    <dbReference type="NCBI Taxonomy" id="1469948"/>
    <lineage>
        <taxon>Bacteria</taxon>
        <taxon>Bacillati</taxon>
        <taxon>Bacillota</taxon>
        <taxon>Clostridia</taxon>
        <taxon>Lachnospirales</taxon>
        <taxon>Lachnospiraceae</taxon>
        <taxon>Kineothrix</taxon>
    </lineage>
</organism>
<protein>
    <submittedName>
        <fullName evidence="4">Tetratricopeptide repeat protein</fullName>
    </submittedName>
</protein>
<dbReference type="AlphaFoldDB" id="A0A4R1QZM7"/>
<dbReference type="Proteomes" id="UP000295718">
    <property type="component" value="Unassembled WGS sequence"/>
</dbReference>
<dbReference type="Pfam" id="PF13424">
    <property type="entry name" value="TPR_12"/>
    <property type="match status" value="1"/>
</dbReference>
<feature type="repeat" description="TPR" evidence="3">
    <location>
        <begin position="211"/>
        <end position="244"/>
    </location>
</feature>
<dbReference type="PANTHER" id="PTHR45641:SF19">
    <property type="entry name" value="NEPHROCYSTIN-3"/>
    <property type="match status" value="1"/>
</dbReference>
<evidence type="ECO:0000256" key="3">
    <source>
        <dbReference type="PROSITE-ProRule" id="PRU00339"/>
    </source>
</evidence>
<dbReference type="SMART" id="SM00028">
    <property type="entry name" value="TPR"/>
    <property type="match status" value="4"/>
</dbReference>
<dbReference type="RefSeq" id="WP_031390092.1">
    <property type="nucleotide sequence ID" value="NZ_JPNB01000001.1"/>
</dbReference>
<evidence type="ECO:0000313" key="4">
    <source>
        <dbReference type="EMBL" id="TCL58465.1"/>
    </source>
</evidence>
<dbReference type="EMBL" id="SLUO01000006">
    <property type="protein sequence ID" value="TCL58465.1"/>
    <property type="molecule type" value="Genomic_DNA"/>
</dbReference>
<accession>A0A4R1QZM7</accession>
<dbReference type="InterPro" id="IPR011990">
    <property type="entry name" value="TPR-like_helical_dom_sf"/>
</dbReference>
<gene>
    <name evidence="4" type="ORF">EDD76_106118</name>
</gene>
<reference evidence="4 5" key="1">
    <citation type="submission" date="2019-03" db="EMBL/GenBank/DDBJ databases">
        <title>Genomic Encyclopedia of Type Strains, Phase IV (KMG-IV): sequencing the most valuable type-strain genomes for metagenomic binning, comparative biology and taxonomic classification.</title>
        <authorList>
            <person name="Goeker M."/>
        </authorList>
    </citation>
    <scope>NUCLEOTIDE SEQUENCE [LARGE SCALE GENOMIC DNA]</scope>
    <source>
        <strain evidence="4 5">DSM 100556</strain>
    </source>
</reference>
<dbReference type="Pfam" id="PF13374">
    <property type="entry name" value="TPR_10"/>
    <property type="match status" value="1"/>
</dbReference>
<dbReference type="InterPro" id="IPR019734">
    <property type="entry name" value="TPR_rpt"/>
</dbReference>
<proteinExistence type="predicted"/>
<dbReference type="PROSITE" id="PS50005">
    <property type="entry name" value="TPR"/>
    <property type="match status" value="2"/>
</dbReference>
<evidence type="ECO:0000256" key="2">
    <source>
        <dbReference type="ARBA" id="ARBA00022803"/>
    </source>
</evidence>
<sequence>MNTEQFFGHLDNLFQKNEIDKVEPYLLEELEKAKEAEDYPAYIVIGNEMIGFYRSTSLFKKAFDIAEDVLLLLEELQLENSEHFATTLLNAATAYRAAGELEPAYKYYLQALQIYESLLPKDDYRFAGLYNNMSILLEQMNENEKAAELSKRALSIVSAMENSEAEQATTLTNLALLYFKMDKPKDASKALEEALGFFDAAGGEHKDAHYSAALAGVGEAYFRIRDYENSLLSYEKALSEVKKHFGENQSYGVLCENCAAVCECLKDKEKAEYYRKNAEEIYRRIGLQR</sequence>
<evidence type="ECO:0000313" key="5">
    <source>
        <dbReference type="Proteomes" id="UP000295718"/>
    </source>
</evidence>
<keyword evidence="2 3" id="KW-0802">TPR repeat</keyword>
<evidence type="ECO:0000256" key="1">
    <source>
        <dbReference type="ARBA" id="ARBA00022737"/>
    </source>
</evidence>
<dbReference type="STRING" id="1469948.GCA_000732725_01372"/>
<dbReference type="OrthoDB" id="5328at2"/>